<keyword evidence="3" id="KW-0597">Phosphoprotein</keyword>
<dbReference type="SUPFAM" id="SSF55785">
    <property type="entry name" value="PYP-like sensor domain (PAS domain)"/>
    <property type="match status" value="2"/>
</dbReference>
<keyword evidence="4" id="KW-0808">Transferase</keyword>
<dbReference type="NCBIfam" id="TIGR00229">
    <property type="entry name" value="sensory_box"/>
    <property type="match status" value="1"/>
</dbReference>
<dbReference type="PRINTS" id="PR00344">
    <property type="entry name" value="BCTRLSENSOR"/>
</dbReference>
<dbReference type="SMART" id="SM00388">
    <property type="entry name" value="HisKA"/>
    <property type="match status" value="1"/>
</dbReference>
<sequence length="616" mass="71574">MNNLKNQRAVLVETETDFSNYIELPNNNPLAIVDVELKIVYCNEAFKSNFGLGIGEEISKMNSNPEFVYLVKGFNESHYKNISVDITLSFENDTLVKNYFVRIERVFIKLQQYFVLSIESLEQRNKLENKINSIHNALDQGNFPLMILDNDKKITYVSKTFEIVLNRDLENIFNKQIDEVLSDYLNLAELDDLKNSLNNYTPWKKLVCFYKKAPAEYWEFKLNPVYENEFEKPNFILFANNLTEHINQTIAIERSEKKQKLIIDNISDLLLIVEKVGNFALFENANDNFCKSFGLDKNKIYSLKIDDFIPQNLSKEIYEAIFILTTKNVSFHEFIYKHFDNHEFNCKVTSVPESGSNLTYFIITLKDITEEIRYREQLKKAYHKEMQLNKMKSDFLANMSHEIRTPFNAVVGFSEIIDESIESGETEILRELMNSMKEVLGRALNLFTNIIEVSQIESGEIELEKVDLNCNHIIRNLSKKFEEDIQKKDIDFILELSNDDCVIEVDWVKFEKIVSSLLDNAIKYTDKGYVYVGSRIENKFVVIVIEDSGVGIEQSQIERLLKPFTQEIEGYTRPFEGAGLGLTIAYKLTQLMDGKFEIKSEKNKGTRIILTFPLSS</sequence>
<dbReference type="PANTHER" id="PTHR43047">
    <property type="entry name" value="TWO-COMPONENT HISTIDINE PROTEIN KINASE"/>
    <property type="match status" value="1"/>
</dbReference>
<dbReference type="AlphaFoldDB" id="A0AAE3NYS5"/>
<dbReference type="Proteomes" id="UP001221302">
    <property type="component" value="Unassembled WGS sequence"/>
</dbReference>
<dbReference type="GO" id="GO:0000155">
    <property type="term" value="F:phosphorelay sensor kinase activity"/>
    <property type="evidence" value="ECO:0007669"/>
    <property type="project" value="InterPro"/>
</dbReference>
<dbReference type="Pfam" id="PF02518">
    <property type="entry name" value="HATPase_c"/>
    <property type="match status" value="1"/>
</dbReference>
<keyword evidence="7" id="KW-0067">ATP-binding</keyword>
<keyword evidence="5" id="KW-0418">Kinase</keyword>
<dbReference type="SUPFAM" id="SSF47384">
    <property type="entry name" value="Homodimeric domain of signal transducing histidine kinase"/>
    <property type="match status" value="1"/>
</dbReference>
<organism evidence="7 8">
    <name type="scientific">Stygiobacter electus</name>
    <dbReference type="NCBI Taxonomy" id="3032292"/>
    <lineage>
        <taxon>Bacteria</taxon>
        <taxon>Pseudomonadati</taxon>
        <taxon>Ignavibacteriota</taxon>
        <taxon>Ignavibacteria</taxon>
        <taxon>Ignavibacteriales</taxon>
        <taxon>Melioribacteraceae</taxon>
        <taxon>Stygiobacter</taxon>
    </lineage>
</organism>
<dbReference type="SUPFAM" id="SSF55874">
    <property type="entry name" value="ATPase domain of HSP90 chaperone/DNA topoisomerase II/histidine kinase"/>
    <property type="match status" value="1"/>
</dbReference>
<dbReference type="GO" id="GO:0005524">
    <property type="term" value="F:ATP binding"/>
    <property type="evidence" value="ECO:0007669"/>
    <property type="project" value="UniProtKB-KW"/>
</dbReference>
<keyword evidence="8" id="KW-1185">Reference proteome</keyword>
<protein>
    <recommendedName>
        <fullName evidence="2">histidine kinase</fullName>
        <ecNumber evidence="2">2.7.13.3</ecNumber>
    </recommendedName>
</protein>
<dbReference type="CDD" id="cd00130">
    <property type="entry name" value="PAS"/>
    <property type="match status" value="1"/>
</dbReference>
<dbReference type="GO" id="GO:0005886">
    <property type="term" value="C:plasma membrane"/>
    <property type="evidence" value="ECO:0007669"/>
    <property type="project" value="TreeGrafter"/>
</dbReference>
<dbReference type="InterPro" id="IPR000014">
    <property type="entry name" value="PAS"/>
</dbReference>
<dbReference type="InterPro" id="IPR004358">
    <property type="entry name" value="Sig_transdc_His_kin-like_C"/>
</dbReference>
<evidence type="ECO:0000313" key="8">
    <source>
        <dbReference type="Proteomes" id="UP001221302"/>
    </source>
</evidence>
<dbReference type="Pfam" id="PF13426">
    <property type="entry name" value="PAS_9"/>
    <property type="match status" value="1"/>
</dbReference>
<feature type="domain" description="Histidine kinase" evidence="6">
    <location>
        <begin position="398"/>
        <end position="616"/>
    </location>
</feature>
<dbReference type="SMART" id="SM00091">
    <property type="entry name" value="PAS"/>
    <property type="match status" value="3"/>
</dbReference>
<dbReference type="InterPro" id="IPR003594">
    <property type="entry name" value="HATPase_dom"/>
</dbReference>
<dbReference type="InterPro" id="IPR036097">
    <property type="entry name" value="HisK_dim/P_sf"/>
</dbReference>
<accession>A0AAE3NYS5</accession>
<dbReference type="EC" id="2.7.13.3" evidence="2"/>
<evidence type="ECO:0000256" key="4">
    <source>
        <dbReference type="ARBA" id="ARBA00022679"/>
    </source>
</evidence>
<dbReference type="RefSeq" id="WP_321534984.1">
    <property type="nucleotide sequence ID" value="NZ_JARGDL010000003.1"/>
</dbReference>
<dbReference type="PROSITE" id="PS50109">
    <property type="entry name" value="HIS_KIN"/>
    <property type="match status" value="1"/>
</dbReference>
<comment type="caution">
    <text evidence="7">The sequence shown here is derived from an EMBL/GenBank/DDBJ whole genome shotgun (WGS) entry which is preliminary data.</text>
</comment>
<dbReference type="Gene3D" id="3.30.565.10">
    <property type="entry name" value="Histidine kinase-like ATPase, C-terminal domain"/>
    <property type="match status" value="1"/>
</dbReference>
<reference evidence="7" key="1">
    <citation type="submission" date="2023-03" db="EMBL/GenBank/DDBJ databases">
        <title>Stygiobacter electus gen. nov., sp. nov., facultatively anaerobic thermotolerant bacterium of the class Ignavibacteria from a well of Yessentuki mineral water deposit.</title>
        <authorList>
            <person name="Podosokorskaya O.A."/>
            <person name="Elcheninov A.G."/>
            <person name="Petrova N.F."/>
            <person name="Zavarzina D.G."/>
            <person name="Kublanov I.V."/>
            <person name="Merkel A.Y."/>
        </authorList>
    </citation>
    <scope>NUCLEOTIDE SEQUENCE</scope>
    <source>
        <strain evidence="7">09-Me</strain>
    </source>
</reference>
<evidence type="ECO:0000256" key="3">
    <source>
        <dbReference type="ARBA" id="ARBA00022553"/>
    </source>
</evidence>
<dbReference type="InterPro" id="IPR035965">
    <property type="entry name" value="PAS-like_dom_sf"/>
</dbReference>
<evidence type="ECO:0000313" key="7">
    <source>
        <dbReference type="EMBL" id="MDF1611217.1"/>
    </source>
</evidence>
<keyword evidence="7" id="KW-0547">Nucleotide-binding</keyword>
<evidence type="ECO:0000256" key="2">
    <source>
        <dbReference type="ARBA" id="ARBA00012438"/>
    </source>
</evidence>
<dbReference type="Gene3D" id="1.10.287.130">
    <property type="match status" value="1"/>
</dbReference>
<dbReference type="Pfam" id="PF00512">
    <property type="entry name" value="HisKA"/>
    <property type="match status" value="1"/>
</dbReference>
<dbReference type="InterPro" id="IPR003661">
    <property type="entry name" value="HisK_dim/P_dom"/>
</dbReference>
<dbReference type="GO" id="GO:0009927">
    <property type="term" value="F:histidine phosphotransfer kinase activity"/>
    <property type="evidence" value="ECO:0007669"/>
    <property type="project" value="TreeGrafter"/>
</dbReference>
<dbReference type="EMBL" id="JARGDL010000003">
    <property type="protein sequence ID" value="MDF1611217.1"/>
    <property type="molecule type" value="Genomic_DNA"/>
</dbReference>
<dbReference type="PANTHER" id="PTHR43047:SF66">
    <property type="entry name" value="HISKA"/>
    <property type="match status" value="1"/>
</dbReference>
<dbReference type="InterPro" id="IPR036890">
    <property type="entry name" value="HATPase_C_sf"/>
</dbReference>
<comment type="catalytic activity">
    <reaction evidence="1">
        <text>ATP + protein L-histidine = ADP + protein N-phospho-L-histidine.</text>
        <dbReference type="EC" id="2.7.13.3"/>
    </reaction>
</comment>
<evidence type="ECO:0000256" key="1">
    <source>
        <dbReference type="ARBA" id="ARBA00000085"/>
    </source>
</evidence>
<dbReference type="Gene3D" id="3.30.450.20">
    <property type="entry name" value="PAS domain"/>
    <property type="match status" value="2"/>
</dbReference>
<dbReference type="InterPro" id="IPR005467">
    <property type="entry name" value="His_kinase_dom"/>
</dbReference>
<evidence type="ECO:0000256" key="5">
    <source>
        <dbReference type="ARBA" id="ARBA00022777"/>
    </source>
</evidence>
<dbReference type="SMART" id="SM00387">
    <property type="entry name" value="HATPase_c"/>
    <property type="match status" value="1"/>
</dbReference>
<proteinExistence type="predicted"/>
<dbReference type="CDD" id="cd00082">
    <property type="entry name" value="HisKA"/>
    <property type="match status" value="1"/>
</dbReference>
<gene>
    <name evidence="7" type="ORF">P0M35_03580</name>
</gene>
<evidence type="ECO:0000259" key="6">
    <source>
        <dbReference type="PROSITE" id="PS50109"/>
    </source>
</evidence>
<name>A0AAE3NYS5_9BACT</name>